<evidence type="ECO:0000256" key="1">
    <source>
        <dbReference type="SAM" id="Phobius"/>
    </source>
</evidence>
<gene>
    <name evidence="2" type="ORF">AB7878_05040</name>
</gene>
<evidence type="ECO:0000313" key="3">
    <source>
        <dbReference type="Proteomes" id="UP001562159"/>
    </source>
</evidence>
<feature type="transmembrane region" description="Helical" evidence="1">
    <location>
        <begin position="21"/>
        <end position="40"/>
    </location>
</feature>
<feature type="transmembrane region" description="Helical" evidence="1">
    <location>
        <begin position="450"/>
        <end position="471"/>
    </location>
</feature>
<feature type="transmembrane region" description="Helical" evidence="1">
    <location>
        <begin position="92"/>
        <end position="110"/>
    </location>
</feature>
<feature type="transmembrane region" description="Helical" evidence="1">
    <location>
        <begin position="353"/>
        <end position="381"/>
    </location>
</feature>
<dbReference type="Proteomes" id="UP001562159">
    <property type="component" value="Unassembled WGS sequence"/>
</dbReference>
<keyword evidence="1" id="KW-0812">Transmembrane</keyword>
<proteinExistence type="predicted"/>
<feature type="transmembrane region" description="Helical" evidence="1">
    <location>
        <begin position="387"/>
        <end position="411"/>
    </location>
</feature>
<reference evidence="2 3" key="1">
    <citation type="submission" date="2024-07" db="EMBL/GenBank/DDBJ databases">
        <title>Molecular mechanisms and environmental adaptations of flagellar loss and biofilm growth of Rhodanobacter under environmental stress.</title>
        <authorList>
            <person name="Chen M."/>
        </authorList>
    </citation>
    <scope>NUCLEOTIDE SEQUENCE [LARGE SCALE GENOMIC DNA]</scope>
    <source>
        <strain evidence="2 3">RS22</strain>
    </source>
</reference>
<comment type="caution">
    <text evidence="2">The sequence shown here is derived from an EMBL/GenBank/DDBJ whole genome shotgun (WGS) entry which is preliminary data.</text>
</comment>
<evidence type="ECO:0008006" key="4">
    <source>
        <dbReference type="Google" id="ProtNLM"/>
    </source>
</evidence>
<feature type="transmembrane region" description="Helical" evidence="1">
    <location>
        <begin position="270"/>
        <end position="289"/>
    </location>
</feature>
<name>A0ABV4AQD1_9GAMM</name>
<feature type="transmembrane region" description="Helical" evidence="1">
    <location>
        <begin position="301"/>
        <end position="320"/>
    </location>
</feature>
<feature type="transmembrane region" description="Helical" evidence="1">
    <location>
        <begin position="166"/>
        <end position="185"/>
    </location>
</feature>
<keyword evidence="3" id="KW-1185">Reference proteome</keyword>
<sequence>MKLARLLALPWMALSRPWRKGIGICFAILLAVVAISGMIARQRSTWLFHIGHAMAFIDCIFWAGVLSQSLLLAREAHRLRLPVLDREVTASLTLYALLTIALPALLLAWLGGNVAVTLTEIGMGAGLGMAYATLPPYLGIIVCFTPMLSDHAGPWLPMPSASPDRFLAWAVPCAVLLWLLIGGFWRSAVRRDFGLSGARKPIMLNLRTLAWYGRCRGSYLEVQQIRRRWRWAQPVADLRHCGPDRPMYSLRIAMGGWSMPQTSTSRWRQLGILLASMLLPIFVMAVASHGDDVLRSIFDNANVLVFALCIVGAVLALAQVQTLQRRWSRHNAELPLLALLPGLGDAMRIKRELLLANLLPTLGVQALLILAMLGLAASLHLDAGSDIMLLLGQLTGMGMLTTLALVTLGGVHVRDGWLMVLCTCGYLLVNISVVLALPMVDNQPFIHQPAVAWAAAIAWAGLFVPLLRLGVLGWHRLRNRPHPFLPVA</sequence>
<keyword evidence="1" id="KW-1133">Transmembrane helix</keyword>
<keyword evidence="1" id="KW-0472">Membrane</keyword>
<accession>A0ABV4AQD1</accession>
<dbReference type="EMBL" id="JBGBPY010000001">
    <property type="protein sequence ID" value="MEY2181774.1"/>
    <property type="molecule type" value="Genomic_DNA"/>
</dbReference>
<feature type="transmembrane region" description="Helical" evidence="1">
    <location>
        <begin position="418"/>
        <end position="438"/>
    </location>
</feature>
<feature type="transmembrane region" description="Helical" evidence="1">
    <location>
        <begin position="46"/>
        <end position="71"/>
    </location>
</feature>
<organism evidence="2 3">
    <name type="scientific">Rhodanobacter humi</name>
    <dbReference type="NCBI Taxonomy" id="1888173"/>
    <lineage>
        <taxon>Bacteria</taxon>
        <taxon>Pseudomonadati</taxon>
        <taxon>Pseudomonadota</taxon>
        <taxon>Gammaproteobacteria</taxon>
        <taxon>Lysobacterales</taxon>
        <taxon>Rhodanobacteraceae</taxon>
        <taxon>Rhodanobacter</taxon>
    </lineage>
</organism>
<evidence type="ECO:0000313" key="2">
    <source>
        <dbReference type="EMBL" id="MEY2181774.1"/>
    </source>
</evidence>
<protein>
    <recommendedName>
        <fullName evidence="4">ABC transporter permease</fullName>
    </recommendedName>
</protein>